<comment type="caution">
    <text evidence="1">The sequence shown here is derived from an EMBL/GenBank/DDBJ whole genome shotgun (WGS) entry which is preliminary data.</text>
</comment>
<dbReference type="EMBL" id="APPE01000046">
    <property type="protein sequence ID" value="ENU99626.1"/>
    <property type="molecule type" value="Genomic_DNA"/>
</dbReference>
<accession>N8VI67</accession>
<dbReference type="RefSeq" id="WP_004782354.1">
    <property type="nucleotide sequence ID" value="NZ_KB849403.1"/>
</dbReference>
<gene>
    <name evidence="1" type="ORF">F969_01384</name>
</gene>
<proteinExistence type="predicted"/>
<evidence type="ECO:0000313" key="1">
    <source>
        <dbReference type="EMBL" id="ENU99626.1"/>
    </source>
</evidence>
<name>N8VI67_9GAMM</name>
<keyword evidence="2" id="KW-1185">Reference proteome</keyword>
<evidence type="ECO:0000313" key="2">
    <source>
        <dbReference type="Proteomes" id="UP000013070"/>
    </source>
</evidence>
<dbReference type="HOGENOM" id="CLU_2406647_0_0_6"/>
<sequence>MRCRTIEHIVDAYEVEWLLGFAKDNWAALPAWFKKMHQENKILIGGSQIRVETESYLEDAGLGDVLFKNKDGFLEVLPKKKFYKLYQDILAG</sequence>
<protein>
    <submittedName>
        <fullName evidence="1">Uncharacterized protein</fullName>
    </submittedName>
</protein>
<organism evidence="1 2">
    <name type="scientific">Acinetobacter variabilis</name>
    <dbReference type="NCBI Taxonomy" id="70346"/>
    <lineage>
        <taxon>Bacteria</taxon>
        <taxon>Pseudomonadati</taxon>
        <taxon>Pseudomonadota</taxon>
        <taxon>Gammaproteobacteria</taxon>
        <taxon>Moraxellales</taxon>
        <taxon>Moraxellaceae</taxon>
        <taxon>Acinetobacter</taxon>
    </lineage>
</organism>
<dbReference type="eggNOG" id="ENOG50302S5">
    <property type="taxonomic scope" value="Bacteria"/>
</dbReference>
<dbReference type="Proteomes" id="UP000013070">
    <property type="component" value="Unassembled WGS sequence"/>
</dbReference>
<dbReference type="PATRIC" id="fig|1217710.3.peg.1309"/>
<reference evidence="1 2" key="1">
    <citation type="submission" date="2013-02" db="EMBL/GenBank/DDBJ databases">
        <title>The Genome Sequence of Acinetobacter sp. NIPH 899.</title>
        <authorList>
            <consortium name="The Broad Institute Genome Sequencing Platform"/>
            <consortium name="The Broad Institute Genome Sequencing Center for Infectious Disease"/>
            <person name="Cerqueira G."/>
            <person name="Feldgarden M."/>
            <person name="Courvalin P."/>
            <person name="Perichon B."/>
            <person name="Grillot-Courvalin C."/>
            <person name="Clermont D."/>
            <person name="Rocha E."/>
            <person name="Yoon E.-J."/>
            <person name="Nemec A."/>
            <person name="Walker B."/>
            <person name="Young S.K."/>
            <person name="Zeng Q."/>
            <person name="Gargeya S."/>
            <person name="Fitzgerald M."/>
            <person name="Haas B."/>
            <person name="Abouelleil A."/>
            <person name="Alvarado L."/>
            <person name="Arachchi H.M."/>
            <person name="Berlin A.M."/>
            <person name="Chapman S.B."/>
            <person name="Dewar J."/>
            <person name="Goldberg J."/>
            <person name="Griggs A."/>
            <person name="Gujja S."/>
            <person name="Hansen M."/>
            <person name="Howarth C."/>
            <person name="Imamovic A."/>
            <person name="Larimer J."/>
            <person name="McCowan C."/>
            <person name="Murphy C."/>
            <person name="Neiman D."/>
            <person name="Pearson M."/>
            <person name="Priest M."/>
            <person name="Roberts A."/>
            <person name="Saif S."/>
            <person name="Shea T."/>
            <person name="Sisk P."/>
            <person name="Sykes S."/>
            <person name="Wortman J."/>
            <person name="Nusbaum C."/>
            <person name="Birren B."/>
        </authorList>
    </citation>
    <scope>NUCLEOTIDE SEQUENCE [LARGE SCALE GENOMIC DNA]</scope>
    <source>
        <strain evidence="1 2">NIPH 899</strain>
    </source>
</reference>
<dbReference type="AlphaFoldDB" id="N8VI67"/>